<dbReference type="Gene3D" id="3.90.1640.10">
    <property type="entry name" value="inorganic pyrophosphatase (n-terminal core)"/>
    <property type="match status" value="1"/>
</dbReference>
<evidence type="ECO:0008006" key="9">
    <source>
        <dbReference type="Google" id="ProtNLM"/>
    </source>
</evidence>
<evidence type="ECO:0000313" key="7">
    <source>
        <dbReference type="EMBL" id="MBW0472927.1"/>
    </source>
</evidence>
<protein>
    <recommendedName>
        <fullName evidence="9">DHHA2 domain-containing protein</fullName>
    </recommendedName>
</protein>
<comment type="caution">
    <text evidence="7">The sequence shown here is derived from an EMBL/GenBank/DDBJ whole genome shotgun (WGS) entry which is preliminary data.</text>
</comment>
<dbReference type="InterPro" id="IPR038763">
    <property type="entry name" value="DHH_sf"/>
</dbReference>
<comment type="cofactor">
    <cofactor evidence="1">
        <name>Mn(2+)</name>
        <dbReference type="ChEBI" id="CHEBI:29035"/>
    </cofactor>
</comment>
<dbReference type="PANTHER" id="PTHR12112">
    <property type="entry name" value="BNIP - RELATED"/>
    <property type="match status" value="1"/>
</dbReference>
<evidence type="ECO:0000259" key="6">
    <source>
        <dbReference type="Pfam" id="PF02833"/>
    </source>
</evidence>
<dbReference type="InterPro" id="IPR001667">
    <property type="entry name" value="DDH_dom"/>
</dbReference>
<keyword evidence="3" id="KW-0378">Hydrolase</keyword>
<dbReference type="PANTHER" id="PTHR12112:SF39">
    <property type="entry name" value="EG:152A3.5 PROTEIN (FBGN0003116_PN PROTEIN)"/>
    <property type="match status" value="1"/>
</dbReference>
<evidence type="ECO:0000256" key="1">
    <source>
        <dbReference type="ARBA" id="ARBA00001936"/>
    </source>
</evidence>
<keyword evidence="4" id="KW-0464">Manganese</keyword>
<dbReference type="Pfam" id="PF02833">
    <property type="entry name" value="DHHA2"/>
    <property type="match status" value="1"/>
</dbReference>
<feature type="domain" description="DDH" evidence="5">
    <location>
        <begin position="35"/>
        <end position="210"/>
    </location>
</feature>
<evidence type="ECO:0000256" key="2">
    <source>
        <dbReference type="ARBA" id="ARBA00022723"/>
    </source>
</evidence>
<feature type="domain" description="DHHA2" evidence="6">
    <location>
        <begin position="274"/>
        <end position="391"/>
    </location>
</feature>
<name>A0A9Q3BWT8_9BASI</name>
<dbReference type="InterPro" id="IPR004097">
    <property type="entry name" value="DHHA2"/>
</dbReference>
<dbReference type="Proteomes" id="UP000765509">
    <property type="component" value="Unassembled WGS sequence"/>
</dbReference>
<evidence type="ECO:0000313" key="8">
    <source>
        <dbReference type="Proteomes" id="UP000765509"/>
    </source>
</evidence>
<dbReference type="GO" id="GO:0046872">
    <property type="term" value="F:metal ion binding"/>
    <property type="evidence" value="ECO:0007669"/>
    <property type="project" value="UniProtKB-KW"/>
</dbReference>
<accession>A0A9Q3BWT8</accession>
<reference evidence="7" key="1">
    <citation type="submission" date="2021-03" db="EMBL/GenBank/DDBJ databases">
        <title>Draft genome sequence of rust myrtle Austropuccinia psidii MF-1, a brazilian biotype.</title>
        <authorList>
            <person name="Quecine M.C."/>
            <person name="Pachon D.M.R."/>
            <person name="Bonatelli M.L."/>
            <person name="Correr F.H."/>
            <person name="Franceschini L.M."/>
            <person name="Leite T.F."/>
            <person name="Margarido G.R.A."/>
            <person name="Almeida C.A."/>
            <person name="Ferrarezi J.A."/>
            <person name="Labate C.A."/>
        </authorList>
    </citation>
    <scope>NUCLEOTIDE SEQUENCE</scope>
    <source>
        <strain evidence="7">MF-1</strain>
    </source>
</reference>
<dbReference type="AlphaFoldDB" id="A0A9Q3BWT8"/>
<sequence>MASSIKPPTVLRRWLIKQHDLFMEDLSRADLADWVICVGNESGDLDTLASSIAFAYLSSFYSSPQSIQSSSNLSFIPVQLTSSTDFDLRPENMEALTSADLIDENLFLPMKELVCRDRVDFSKFGPCGAKFALLDHNQLKASIFGNQAQVIAVIDHHEPEMDNTLYLSASPRIIQVPTGSCASLVTNYFAARWPQEAFPTVLADFLLSAISIDTSNFKPISTGGKATEADNLAKQWLLARSRFYLSTIPEDPFDLQSESRSADLDSQLKQFHKHLSNLKNDVSKLNSSQLLLRDYKQYDTLGWALGLSTVPLELEHWVEERSDSNWTELLVSLKEHAISKGLALAGILTHYKSKNSNRLDPGQQKHGRQLILLVTDKKLGTIFERLEDFDKTATAETSLKLSPLVIKDQLFVENWVAPILVRLMESFGPKL</sequence>
<dbReference type="GO" id="GO:0004309">
    <property type="term" value="F:exopolyphosphatase activity"/>
    <property type="evidence" value="ECO:0007669"/>
    <property type="project" value="TreeGrafter"/>
</dbReference>
<organism evidence="7 8">
    <name type="scientific">Austropuccinia psidii MF-1</name>
    <dbReference type="NCBI Taxonomy" id="1389203"/>
    <lineage>
        <taxon>Eukaryota</taxon>
        <taxon>Fungi</taxon>
        <taxon>Dikarya</taxon>
        <taxon>Basidiomycota</taxon>
        <taxon>Pucciniomycotina</taxon>
        <taxon>Pucciniomycetes</taxon>
        <taxon>Pucciniales</taxon>
        <taxon>Sphaerophragmiaceae</taxon>
        <taxon>Austropuccinia</taxon>
    </lineage>
</organism>
<dbReference type="GO" id="GO:0005737">
    <property type="term" value="C:cytoplasm"/>
    <property type="evidence" value="ECO:0007669"/>
    <property type="project" value="InterPro"/>
</dbReference>
<proteinExistence type="predicted"/>
<dbReference type="InterPro" id="IPR038222">
    <property type="entry name" value="DHHA2_dom_sf"/>
</dbReference>
<gene>
    <name evidence="7" type="ORF">O181_012642</name>
</gene>
<keyword evidence="8" id="KW-1185">Reference proteome</keyword>
<dbReference type="SUPFAM" id="SSF64182">
    <property type="entry name" value="DHH phosphoesterases"/>
    <property type="match status" value="1"/>
</dbReference>
<evidence type="ECO:0000259" key="5">
    <source>
        <dbReference type="Pfam" id="PF01368"/>
    </source>
</evidence>
<dbReference type="EMBL" id="AVOT02003248">
    <property type="protein sequence ID" value="MBW0472927.1"/>
    <property type="molecule type" value="Genomic_DNA"/>
</dbReference>
<dbReference type="OrthoDB" id="374045at2759"/>
<evidence type="ECO:0000256" key="4">
    <source>
        <dbReference type="ARBA" id="ARBA00023211"/>
    </source>
</evidence>
<dbReference type="Gene3D" id="3.10.310.20">
    <property type="entry name" value="DHHA2 domain"/>
    <property type="match status" value="1"/>
</dbReference>
<evidence type="ECO:0000256" key="3">
    <source>
        <dbReference type="ARBA" id="ARBA00022801"/>
    </source>
</evidence>
<dbReference type="Pfam" id="PF01368">
    <property type="entry name" value="DHH"/>
    <property type="match status" value="1"/>
</dbReference>
<keyword evidence="2" id="KW-0479">Metal-binding</keyword>